<sequence length="180" mass="20582">MKIKRIIPKLLFLLAVTTGVLVSCKREEKNMDNPIIHMINEDIHNKVDSQFLNDITVSGLKILNVTQYAKEQELSLATQNIVSGIEAKHLNLNKRIKKIAKKNLIILPDTIQETEGITEQNETETRDYVYLVALEKLIKEEVEEFTMVKKNTQNEELKQLAENAIGELNSKLNLINSELN</sequence>
<dbReference type="KEGG" id="fse:DI487_01820"/>
<proteinExistence type="predicted"/>
<keyword evidence="3" id="KW-1185">Reference proteome</keyword>
<evidence type="ECO:0000313" key="2">
    <source>
        <dbReference type="EMBL" id="AWM12731.1"/>
    </source>
</evidence>
<name>A0A2U8QRK5_9FLAO</name>
<dbReference type="RefSeq" id="WP_109568140.1">
    <property type="nucleotide sequence ID" value="NZ_CP029463.1"/>
</dbReference>
<organism evidence="2 3">
    <name type="scientific">Flavobacterium sediminis</name>
    <dbReference type="NCBI Taxonomy" id="2201181"/>
    <lineage>
        <taxon>Bacteria</taxon>
        <taxon>Pseudomonadati</taxon>
        <taxon>Bacteroidota</taxon>
        <taxon>Flavobacteriia</taxon>
        <taxon>Flavobacteriales</taxon>
        <taxon>Flavobacteriaceae</taxon>
        <taxon>Flavobacterium</taxon>
    </lineage>
</organism>
<dbReference type="Proteomes" id="UP000245429">
    <property type="component" value="Chromosome"/>
</dbReference>
<keyword evidence="1" id="KW-0175">Coiled coil</keyword>
<gene>
    <name evidence="2" type="ORF">DI487_01820</name>
</gene>
<reference evidence="2 3" key="1">
    <citation type="submission" date="2018-05" db="EMBL/GenBank/DDBJ databases">
        <title>Flavobacterium sp. MEBiC07310.</title>
        <authorList>
            <person name="Baek K."/>
        </authorList>
    </citation>
    <scope>NUCLEOTIDE SEQUENCE [LARGE SCALE GENOMIC DNA]</scope>
    <source>
        <strain evidence="2 3">MEBiC07310</strain>
    </source>
</reference>
<dbReference type="EMBL" id="CP029463">
    <property type="protein sequence ID" value="AWM12731.1"/>
    <property type="molecule type" value="Genomic_DNA"/>
</dbReference>
<evidence type="ECO:0000313" key="3">
    <source>
        <dbReference type="Proteomes" id="UP000245429"/>
    </source>
</evidence>
<accession>A0A2U8QRK5</accession>
<evidence type="ECO:0008006" key="4">
    <source>
        <dbReference type="Google" id="ProtNLM"/>
    </source>
</evidence>
<feature type="coiled-coil region" evidence="1">
    <location>
        <begin position="147"/>
        <end position="178"/>
    </location>
</feature>
<dbReference type="PROSITE" id="PS51257">
    <property type="entry name" value="PROKAR_LIPOPROTEIN"/>
    <property type="match status" value="1"/>
</dbReference>
<protein>
    <recommendedName>
        <fullName evidence="4">DUF4142 domain-containing protein</fullName>
    </recommendedName>
</protein>
<dbReference type="AlphaFoldDB" id="A0A2U8QRK5"/>
<evidence type="ECO:0000256" key="1">
    <source>
        <dbReference type="SAM" id="Coils"/>
    </source>
</evidence>